<evidence type="ECO:0000256" key="3">
    <source>
        <dbReference type="SAM" id="MobiDB-lite"/>
    </source>
</evidence>
<dbReference type="PANTHER" id="PTHR35037:SF3">
    <property type="entry name" value="C-TERMINAL REGION OF AIDA-LIKE PROTEIN"/>
    <property type="match status" value="1"/>
</dbReference>
<dbReference type="CDD" id="cd01344">
    <property type="entry name" value="PL2_Passenger_AT"/>
    <property type="match status" value="1"/>
</dbReference>
<dbReference type="InterPro" id="IPR012332">
    <property type="entry name" value="Autotransporter_pectin_lyase_C"/>
</dbReference>
<evidence type="ECO:0000256" key="1">
    <source>
        <dbReference type="ARBA" id="ARBA00022729"/>
    </source>
</evidence>
<dbReference type="Pfam" id="PF18883">
    <property type="entry name" value="AC_1"/>
    <property type="match status" value="1"/>
</dbReference>
<reference evidence="5 6" key="1">
    <citation type="submission" date="2018-11" db="EMBL/GenBank/DDBJ databases">
        <title>The genome of Variovorax sp T529.</title>
        <authorList>
            <person name="Gao J."/>
        </authorList>
    </citation>
    <scope>NUCLEOTIDE SEQUENCE [LARGE SCALE GENOMIC DNA]</scope>
    <source>
        <strain evidence="5 6">T529</strain>
    </source>
</reference>
<proteinExistence type="predicted"/>
<name>A0A3P3DZ00_9BURK</name>
<dbReference type="SUPFAM" id="SSF103515">
    <property type="entry name" value="Autotransporter"/>
    <property type="match status" value="1"/>
</dbReference>
<dbReference type="NCBIfam" id="TIGR02601">
    <property type="entry name" value="autotrns_rpt"/>
    <property type="match status" value="3"/>
</dbReference>
<keyword evidence="1" id="KW-0732">Signal</keyword>
<feature type="compositionally biased region" description="Gly residues" evidence="3">
    <location>
        <begin position="78"/>
        <end position="90"/>
    </location>
</feature>
<keyword evidence="2" id="KW-0843">Virulence</keyword>
<dbReference type="InterPro" id="IPR051551">
    <property type="entry name" value="Autotransporter_adhesion"/>
</dbReference>
<dbReference type="InterPro" id="IPR011050">
    <property type="entry name" value="Pectin_lyase_fold/virulence"/>
</dbReference>
<dbReference type="InterPro" id="IPR024973">
    <property type="entry name" value="ESPR"/>
</dbReference>
<dbReference type="InterPro" id="IPR005546">
    <property type="entry name" value="Autotransporte_beta"/>
</dbReference>
<dbReference type="Proteomes" id="UP000271590">
    <property type="component" value="Unassembled WGS sequence"/>
</dbReference>
<dbReference type="InterPro" id="IPR013425">
    <property type="entry name" value="Autotrns_rpt"/>
</dbReference>
<dbReference type="NCBIfam" id="TIGR01414">
    <property type="entry name" value="autotrans_barl"/>
    <property type="match status" value="1"/>
</dbReference>
<dbReference type="PROSITE" id="PS51208">
    <property type="entry name" value="AUTOTRANSPORTER"/>
    <property type="match status" value="1"/>
</dbReference>
<evidence type="ECO:0000259" key="4">
    <source>
        <dbReference type="PROSITE" id="PS51208"/>
    </source>
</evidence>
<sequence>MNRTYRVVWNGVLGVWQAVSELAASPARRSTVEGSRKAKRLAAAACLLTLVGMSGGAWAQAAGGETFVGLGGTGGQGGAGNGSGGGGGRLGEFTESNGLAPSGGTGGNGGIGGGGLGGTGGAVGATSVAGSVTGGSGTDGTPDGDPVYGGGAGGGGGAAVYTSATGITVSGSTALRGGNGGAGSVARLAGGGGGGGAGLQSTAAGVNLTNAGQTIGGNGGAGGVGQWAGGGGGGGDGIVLQGGGATVVNSGAFVGGAGGIGTVSGGFTGTSSFGGEGGAGLALESSNNSVSNTGSLTGGAGGAGGIAVRFGVGGAALRVRGDSNTIVNTGTLTAGMGGDGATRGDAVRITGNDNRLELRAGSSITGLLRVVSGTGNVLGLAGDTTDGTTSLDAATYSGFARYEKTGASTWTLTGINIGLTPWSVRGGALSIADDRALGNSSGGLTLDGGALNVTGDTTATRTVALGPGGGTFDVNLVRTLTLNGEVSGDGALLKTGQGTLVLGAANSYTGGTSVAAGSLQALATGALGTGPVSVAGNASLLFGGNADAGGLTITAAERGPLPTDNAGFVQFGGSSSAGNARLVMNRDASAEFRDNASAGNAVIENRGGLTNIVSNATAGSARITNFSGGQINLLDDTSAGQATFINESGGLIDIFDRATADQATVVNNAGGRLRIRSLTAAGISIGSLSGAGDVILGAKTLSTGGLNGDTEVSGVISGTGGSLVKVGTGTLTLSGANTYTGGTALKQGRLNLGHSQALGSGALAMDDGTTLGFSADGLTIANAIQLTGTTDPVIDSGAFNATLSGAISGGGFITKEGTGTLTLSGANNYTGATNVAQGTLRAGAANTFSAASAHSVASGATLDLAGFSQTVASLANSGTVSLVGATAGTTLTVTGAYVGNNGVLRLGTVLNGTGPSDRLVLDGATASASGRTTVQIANLGGLGALTSGNGIEVVTASNGATTTAQTTKDAFSLANGHVDAGAYEYRLYAADANGAGENWYLRSSTIASPAAPTPVITYRAEASLYSALPGQLRQGSLAMLGDLRKRVGDDDVKGTTTTPTGSDRRAWGRVLSTDVDIQQGGAVSPTSKGRLTGFQAGTDLLATPNWRAGLYVGQLDGDASVRGFASGILNLAVGRNDLRSQYLGVYGTYTSDSGFYADVVVQSGRHRYTVEPLASLGVSGKGNSLLGSIEVGQSFALGGSGWRIEPQLQLIHQHMDLNNSAVVGAVVQPQADSGWIARAGVRVKGEIATGVGMLQPYGRFNVYRTSSGADIARFVNGATTTDISAPTGGTSTELAGGFTLALGQSTSFYGEVGKLWASGGNARVKSSINGSLGVRVKW</sequence>
<accession>A0A3P3DZ00</accession>
<dbReference type="PANTHER" id="PTHR35037">
    <property type="entry name" value="C-TERMINAL REGION OF AIDA-LIKE PROTEIN"/>
    <property type="match status" value="1"/>
</dbReference>
<dbReference type="Gene3D" id="2.40.128.130">
    <property type="entry name" value="Autotransporter beta-domain"/>
    <property type="match status" value="1"/>
</dbReference>
<gene>
    <name evidence="5" type="ORF">EH244_31930</name>
</gene>
<evidence type="ECO:0000256" key="2">
    <source>
        <dbReference type="ARBA" id="ARBA00023026"/>
    </source>
</evidence>
<evidence type="ECO:0000313" key="5">
    <source>
        <dbReference type="EMBL" id="RRH79470.1"/>
    </source>
</evidence>
<organism evidence="5 6">
    <name type="scientific">Variovorax beijingensis</name>
    <dbReference type="NCBI Taxonomy" id="2496117"/>
    <lineage>
        <taxon>Bacteria</taxon>
        <taxon>Pseudomonadati</taxon>
        <taxon>Pseudomonadota</taxon>
        <taxon>Betaproteobacteria</taxon>
        <taxon>Burkholderiales</taxon>
        <taxon>Comamonadaceae</taxon>
        <taxon>Variovorax</taxon>
    </lineage>
</organism>
<feature type="domain" description="Autotransporter" evidence="4">
    <location>
        <begin position="1059"/>
        <end position="1338"/>
    </location>
</feature>
<dbReference type="Pfam" id="PF13018">
    <property type="entry name" value="ESPR"/>
    <property type="match status" value="1"/>
</dbReference>
<dbReference type="SUPFAM" id="SSF51126">
    <property type="entry name" value="Pectin lyase-like"/>
    <property type="match status" value="2"/>
</dbReference>
<dbReference type="InterPro" id="IPR043990">
    <property type="entry name" value="AC_1"/>
</dbReference>
<evidence type="ECO:0000313" key="6">
    <source>
        <dbReference type="Proteomes" id="UP000271590"/>
    </source>
</evidence>
<dbReference type="Pfam" id="PF12951">
    <property type="entry name" value="PATR"/>
    <property type="match status" value="4"/>
</dbReference>
<feature type="region of interest" description="Disordered" evidence="3">
    <location>
        <begin position="78"/>
        <end position="112"/>
    </location>
</feature>
<dbReference type="InterPro" id="IPR036709">
    <property type="entry name" value="Autotransporte_beta_dom_sf"/>
</dbReference>
<dbReference type="InterPro" id="IPR006315">
    <property type="entry name" value="OM_autotransptr_brl_dom"/>
</dbReference>
<dbReference type="Pfam" id="PF03797">
    <property type="entry name" value="Autotransporter"/>
    <property type="match status" value="1"/>
</dbReference>
<dbReference type="SMART" id="SM00869">
    <property type="entry name" value="Autotransporter"/>
    <property type="match status" value="1"/>
</dbReference>
<feature type="compositionally biased region" description="Gly residues" evidence="3">
    <location>
        <begin position="101"/>
        <end position="112"/>
    </location>
</feature>
<dbReference type="RefSeq" id="WP_124962292.1">
    <property type="nucleotide sequence ID" value="NZ_RQXU01000052.1"/>
</dbReference>
<dbReference type="Gene3D" id="2.160.20.20">
    <property type="match status" value="1"/>
</dbReference>
<dbReference type="EMBL" id="RQXU01000052">
    <property type="protein sequence ID" value="RRH79470.1"/>
    <property type="molecule type" value="Genomic_DNA"/>
</dbReference>
<protein>
    <submittedName>
        <fullName evidence="5">Autotransporter outer membrane beta-barrel domain-containing protein</fullName>
    </submittedName>
</protein>
<dbReference type="GO" id="GO:0019867">
    <property type="term" value="C:outer membrane"/>
    <property type="evidence" value="ECO:0007669"/>
    <property type="project" value="InterPro"/>
</dbReference>
<comment type="caution">
    <text evidence="5">The sequence shown here is derived from an EMBL/GenBank/DDBJ whole genome shotgun (WGS) entry which is preliminary data.</text>
</comment>